<dbReference type="EMBL" id="JAFNEN010000616">
    <property type="protein sequence ID" value="KAG8179597.1"/>
    <property type="molecule type" value="Genomic_DNA"/>
</dbReference>
<feature type="region of interest" description="Disordered" evidence="1">
    <location>
        <begin position="15"/>
        <end position="42"/>
    </location>
</feature>
<evidence type="ECO:0000256" key="1">
    <source>
        <dbReference type="SAM" id="MobiDB-lite"/>
    </source>
</evidence>
<keyword evidence="3" id="KW-1185">Reference proteome</keyword>
<organism evidence="2 3">
    <name type="scientific">Oedothorax gibbosus</name>
    <dbReference type="NCBI Taxonomy" id="931172"/>
    <lineage>
        <taxon>Eukaryota</taxon>
        <taxon>Metazoa</taxon>
        <taxon>Ecdysozoa</taxon>
        <taxon>Arthropoda</taxon>
        <taxon>Chelicerata</taxon>
        <taxon>Arachnida</taxon>
        <taxon>Araneae</taxon>
        <taxon>Araneomorphae</taxon>
        <taxon>Entelegynae</taxon>
        <taxon>Araneoidea</taxon>
        <taxon>Linyphiidae</taxon>
        <taxon>Erigoninae</taxon>
        <taxon>Oedothorax</taxon>
    </lineage>
</organism>
<dbReference type="AlphaFoldDB" id="A0AAV6U6D3"/>
<proteinExistence type="predicted"/>
<reference evidence="2 3" key="1">
    <citation type="journal article" date="2022" name="Nat. Ecol. Evol.">
        <title>A masculinizing supergene underlies an exaggerated male reproductive morph in a spider.</title>
        <authorList>
            <person name="Hendrickx F."/>
            <person name="De Corte Z."/>
            <person name="Sonet G."/>
            <person name="Van Belleghem S.M."/>
            <person name="Kostlbacher S."/>
            <person name="Vangestel C."/>
        </authorList>
    </citation>
    <scope>NUCLEOTIDE SEQUENCE [LARGE SCALE GENOMIC DNA]</scope>
    <source>
        <strain evidence="2">W744_W776</strain>
    </source>
</reference>
<gene>
    <name evidence="2" type="ORF">JTE90_001838</name>
</gene>
<sequence length="97" mass="11278">MSTWNETIIIISNRYRKPPPEPGRIHPAQSRDHLPTPLRPPLRPLTKEQAIIEKRSRLKRSRKNKNILKNILNVSLDGNEEEKGPHRTTIFPALECQ</sequence>
<name>A0AAV6U6D3_9ARAC</name>
<evidence type="ECO:0000313" key="3">
    <source>
        <dbReference type="Proteomes" id="UP000827092"/>
    </source>
</evidence>
<accession>A0AAV6U6D3</accession>
<protein>
    <submittedName>
        <fullName evidence="2">Uncharacterized protein</fullName>
    </submittedName>
</protein>
<comment type="caution">
    <text evidence="2">The sequence shown here is derived from an EMBL/GenBank/DDBJ whole genome shotgun (WGS) entry which is preliminary data.</text>
</comment>
<dbReference type="Proteomes" id="UP000827092">
    <property type="component" value="Unassembled WGS sequence"/>
</dbReference>
<evidence type="ECO:0000313" key="2">
    <source>
        <dbReference type="EMBL" id="KAG8179597.1"/>
    </source>
</evidence>